<name>A0A3P7QPG1_DIBLA</name>
<evidence type="ECO:0000313" key="1">
    <source>
        <dbReference type="EMBL" id="VDN32946.1"/>
    </source>
</evidence>
<protein>
    <submittedName>
        <fullName evidence="1">Uncharacterized protein</fullName>
    </submittedName>
</protein>
<reference evidence="1 2" key="1">
    <citation type="submission" date="2018-11" db="EMBL/GenBank/DDBJ databases">
        <authorList>
            <consortium name="Pathogen Informatics"/>
        </authorList>
    </citation>
    <scope>NUCLEOTIDE SEQUENCE [LARGE SCALE GENOMIC DNA]</scope>
</reference>
<keyword evidence="2" id="KW-1185">Reference proteome</keyword>
<sequence>MHNNLLKRLPELEQLSSNADKLSSELPHLNLRDKTDELLHRCANLAEALEARVTFYEAVIEKMDAFETLLETLSSRVEDLKPLVEDVLQATGPMEHMELQAKQTLIQV</sequence>
<feature type="non-terminal residue" evidence="1">
    <location>
        <position position="108"/>
    </location>
</feature>
<evidence type="ECO:0000313" key="2">
    <source>
        <dbReference type="Proteomes" id="UP000281553"/>
    </source>
</evidence>
<proteinExistence type="predicted"/>
<gene>
    <name evidence="1" type="ORF">DILT_LOCUS16113</name>
</gene>
<organism evidence="1 2">
    <name type="scientific">Dibothriocephalus latus</name>
    <name type="common">Fish tapeworm</name>
    <name type="synonym">Diphyllobothrium latum</name>
    <dbReference type="NCBI Taxonomy" id="60516"/>
    <lineage>
        <taxon>Eukaryota</taxon>
        <taxon>Metazoa</taxon>
        <taxon>Spiralia</taxon>
        <taxon>Lophotrochozoa</taxon>
        <taxon>Platyhelminthes</taxon>
        <taxon>Cestoda</taxon>
        <taxon>Eucestoda</taxon>
        <taxon>Diphyllobothriidea</taxon>
        <taxon>Diphyllobothriidae</taxon>
        <taxon>Dibothriocephalus</taxon>
    </lineage>
</organism>
<accession>A0A3P7QPG1</accession>
<dbReference type="Proteomes" id="UP000281553">
    <property type="component" value="Unassembled WGS sequence"/>
</dbReference>
<dbReference type="EMBL" id="UYRU01082960">
    <property type="protein sequence ID" value="VDN32946.1"/>
    <property type="molecule type" value="Genomic_DNA"/>
</dbReference>
<dbReference type="AlphaFoldDB" id="A0A3P7QPG1"/>